<dbReference type="GO" id="GO:0016779">
    <property type="term" value="F:nucleotidyltransferase activity"/>
    <property type="evidence" value="ECO:0007669"/>
    <property type="project" value="InterPro"/>
</dbReference>
<dbReference type="RefSeq" id="WP_212686028.1">
    <property type="nucleotide sequence ID" value="NZ_JAGSPN010000001.1"/>
</dbReference>
<evidence type="ECO:0000313" key="7">
    <source>
        <dbReference type="Proteomes" id="UP000680067"/>
    </source>
</evidence>
<name>A0A941DM88_9BURK</name>
<evidence type="ECO:0000313" key="6">
    <source>
        <dbReference type="EMBL" id="MBR7780631.1"/>
    </source>
</evidence>
<dbReference type="Proteomes" id="UP000680067">
    <property type="component" value="Unassembled WGS sequence"/>
</dbReference>
<evidence type="ECO:0000259" key="5">
    <source>
        <dbReference type="Pfam" id="PF26305"/>
    </source>
</evidence>
<dbReference type="CDD" id="cd05400">
    <property type="entry name" value="NT_2-5OAS_ClassI-CCAase"/>
    <property type="match status" value="1"/>
</dbReference>
<accession>A0A941DM88</accession>
<sequence>MPIPETQLVTWSHQGSITQSSETYNSIKNVLEANTTPYADKNFKVFLQGSYGNDTNIYAESDVDIIIRLDDCFQSGLSDLTDEERIAYKATFKDATYTHIEFKRDVLAVLRAQYGDAVTDGHKAITIDANGARRKADVIVTIQYRRYSRFNPVTGSAYMEGICFWDSNGAMIANYPKQHSTNLALKHQNTANWFKPMARVLKNIRSRLVSDGLIKAGTAPSYYIEGLLYNVPNVKFSSSYQECLLNVLNWYQRDASKGNLVCANEQYYLLRDGYATCWNQADCDAFIEATIKLWNKW</sequence>
<keyword evidence="1" id="KW-0808">Transferase</keyword>
<dbReference type="AlphaFoldDB" id="A0A941DM88"/>
<feature type="domain" description="cGAS/DncV-like nucleotidyltransferase C-terminal helical" evidence="5">
    <location>
        <begin position="182"/>
        <end position="295"/>
    </location>
</feature>
<dbReference type="EMBL" id="JAGSPN010000001">
    <property type="protein sequence ID" value="MBR7780631.1"/>
    <property type="molecule type" value="Genomic_DNA"/>
</dbReference>
<dbReference type="Pfam" id="PF26305">
    <property type="entry name" value="CD_NTase_C"/>
    <property type="match status" value="1"/>
</dbReference>
<evidence type="ECO:0000256" key="1">
    <source>
        <dbReference type="ARBA" id="ARBA00022679"/>
    </source>
</evidence>
<dbReference type="InterPro" id="IPR043519">
    <property type="entry name" value="NT_sf"/>
</dbReference>
<dbReference type="InterPro" id="IPR058909">
    <property type="entry name" value="CD_NTase_C"/>
</dbReference>
<protein>
    <submittedName>
        <fullName evidence="6">Nucleotidyltransferase</fullName>
    </submittedName>
</protein>
<dbReference type="Gene3D" id="3.30.460.10">
    <property type="entry name" value="Beta Polymerase, domain 2"/>
    <property type="match status" value="1"/>
</dbReference>
<gene>
    <name evidence="6" type="ORF">KDM89_00635</name>
</gene>
<comment type="caution">
    <text evidence="6">The sequence shown here is derived from an EMBL/GenBank/DDBJ whole genome shotgun (WGS) entry which is preliminary data.</text>
</comment>
<reference evidence="6" key="1">
    <citation type="submission" date="2021-04" db="EMBL/GenBank/DDBJ databases">
        <title>novel species isolated from subtropical streams in China.</title>
        <authorList>
            <person name="Lu H."/>
        </authorList>
    </citation>
    <scope>NUCLEOTIDE SEQUENCE</scope>
    <source>
        <strain evidence="6">LFS511W</strain>
    </source>
</reference>
<keyword evidence="3" id="KW-0547">Nucleotide-binding</keyword>
<dbReference type="SUPFAM" id="SSF81301">
    <property type="entry name" value="Nucleotidyltransferase"/>
    <property type="match status" value="1"/>
</dbReference>
<dbReference type="InterPro" id="IPR006116">
    <property type="entry name" value="NT_2-5OAS_ClassI-CCAase"/>
</dbReference>
<keyword evidence="7" id="KW-1185">Reference proteome</keyword>
<keyword evidence="2" id="KW-0548">Nucleotidyltransferase</keyword>
<evidence type="ECO:0000256" key="4">
    <source>
        <dbReference type="ARBA" id="ARBA00023118"/>
    </source>
</evidence>
<keyword evidence="4" id="KW-0051">Antiviral defense</keyword>
<dbReference type="GO" id="GO:0051607">
    <property type="term" value="P:defense response to virus"/>
    <property type="evidence" value="ECO:0007669"/>
    <property type="project" value="UniProtKB-KW"/>
</dbReference>
<evidence type="ECO:0000256" key="3">
    <source>
        <dbReference type="ARBA" id="ARBA00022741"/>
    </source>
</evidence>
<proteinExistence type="predicted"/>
<organism evidence="6 7">
    <name type="scientific">Undibacterium luofuense</name>
    <dbReference type="NCBI Taxonomy" id="2828733"/>
    <lineage>
        <taxon>Bacteria</taxon>
        <taxon>Pseudomonadati</taxon>
        <taxon>Pseudomonadota</taxon>
        <taxon>Betaproteobacteria</taxon>
        <taxon>Burkholderiales</taxon>
        <taxon>Oxalobacteraceae</taxon>
        <taxon>Undibacterium</taxon>
    </lineage>
</organism>
<evidence type="ECO:0000256" key="2">
    <source>
        <dbReference type="ARBA" id="ARBA00022695"/>
    </source>
</evidence>